<keyword evidence="5" id="KW-1185">Reference proteome</keyword>
<reference evidence="3" key="1">
    <citation type="submission" date="2021-02" db="EMBL/GenBank/DDBJ databases">
        <authorList>
            <person name="Nowell W R."/>
        </authorList>
    </citation>
    <scope>NUCLEOTIDE SEQUENCE</scope>
</reference>
<comment type="caution">
    <text evidence="3">The sequence shown here is derived from an EMBL/GenBank/DDBJ whole genome shotgun (WGS) entry which is preliminary data.</text>
</comment>
<evidence type="ECO:0000313" key="4">
    <source>
        <dbReference type="Proteomes" id="UP000663848"/>
    </source>
</evidence>
<name>A0A822CII1_9BILA</name>
<proteinExistence type="predicted"/>
<feature type="region of interest" description="Disordered" evidence="1">
    <location>
        <begin position="28"/>
        <end position="49"/>
    </location>
</feature>
<dbReference type="Proteomes" id="UP000663848">
    <property type="component" value="Unassembled WGS sequence"/>
</dbReference>
<dbReference type="Proteomes" id="UP000663873">
    <property type="component" value="Unassembled WGS sequence"/>
</dbReference>
<evidence type="ECO:0000313" key="2">
    <source>
        <dbReference type="EMBL" id="CAF4839227.1"/>
    </source>
</evidence>
<feature type="non-terminal residue" evidence="3">
    <location>
        <position position="88"/>
    </location>
</feature>
<sequence length="88" mass="9704">MTTNISQTTKNAQALALKAVARNQVAKINQQQQQQQQTMDTSNYDSSRPTLLLTRTGSSSQHQTLQARVNAFVVNMPQQQSAKFNPAA</sequence>
<gene>
    <name evidence="3" type="ORF">QYT958_LOCUS41645</name>
    <name evidence="2" type="ORF">UJA718_LOCUS42968</name>
</gene>
<dbReference type="AlphaFoldDB" id="A0A822CII1"/>
<evidence type="ECO:0000313" key="5">
    <source>
        <dbReference type="Proteomes" id="UP000663873"/>
    </source>
</evidence>
<evidence type="ECO:0000256" key="1">
    <source>
        <dbReference type="SAM" id="MobiDB-lite"/>
    </source>
</evidence>
<dbReference type="EMBL" id="CAJOBR010048330">
    <property type="protein sequence ID" value="CAF5044621.1"/>
    <property type="molecule type" value="Genomic_DNA"/>
</dbReference>
<accession>A0A822CII1</accession>
<dbReference type="EMBL" id="CAJOBP010057484">
    <property type="protein sequence ID" value="CAF4839227.1"/>
    <property type="molecule type" value="Genomic_DNA"/>
</dbReference>
<organism evidence="3 4">
    <name type="scientific">Rotaria socialis</name>
    <dbReference type="NCBI Taxonomy" id="392032"/>
    <lineage>
        <taxon>Eukaryota</taxon>
        <taxon>Metazoa</taxon>
        <taxon>Spiralia</taxon>
        <taxon>Gnathifera</taxon>
        <taxon>Rotifera</taxon>
        <taxon>Eurotatoria</taxon>
        <taxon>Bdelloidea</taxon>
        <taxon>Philodinida</taxon>
        <taxon>Philodinidae</taxon>
        <taxon>Rotaria</taxon>
    </lineage>
</organism>
<protein>
    <submittedName>
        <fullName evidence="3">Uncharacterized protein</fullName>
    </submittedName>
</protein>
<feature type="compositionally biased region" description="Polar residues" evidence="1">
    <location>
        <begin position="38"/>
        <end position="49"/>
    </location>
</feature>
<evidence type="ECO:0000313" key="3">
    <source>
        <dbReference type="EMBL" id="CAF5044621.1"/>
    </source>
</evidence>